<organism evidence="4 5">
    <name type="scientific">Aquincola agrisoli</name>
    <dbReference type="NCBI Taxonomy" id="3119538"/>
    <lineage>
        <taxon>Bacteria</taxon>
        <taxon>Pseudomonadati</taxon>
        <taxon>Pseudomonadota</taxon>
        <taxon>Betaproteobacteria</taxon>
        <taxon>Burkholderiales</taxon>
        <taxon>Sphaerotilaceae</taxon>
        <taxon>Aquincola</taxon>
    </lineage>
</organism>
<dbReference type="InterPro" id="IPR043938">
    <property type="entry name" value="Ligase_CoA_dom"/>
</dbReference>
<dbReference type="InterPro" id="IPR036291">
    <property type="entry name" value="NAD(P)-bd_dom_sf"/>
</dbReference>
<dbReference type="InterPro" id="IPR016102">
    <property type="entry name" value="Succinyl-CoA_synth-like"/>
</dbReference>
<proteinExistence type="inferred from homology"/>
<protein>
    <submittedName>
        <fullName evidence="4">Acetate--CoA ligase family protein</fullName>
    </submittedName>
</protein>
<dbReference type="SMART" id="SM00881">
    <property type="entry name" value="CoA_binding"/>
    <property type="match status" value="1"/>
</dbReference>
<comment type="similarity">
    <text evidence="1">In the N-terminal section; belongs to the acetate CoA ligase alpha subunit family.</text>
</comment>
<dbReference type="InterPro" id="IPR003781">
    <property type="entry name" value="CoA-bd"/>
</dbReference>
<keyword evidence="2" id="KW-0547">Nucleotide-binding</keyword>
<dbReference type="RefSeq" id="WP_332293180.1">
    <property type="nucleotide sequence ID" value="NZ_JAZIBG010000056.1"/>
</dbReference>
<dbReference type="Gene3D" id="3.30.1490.20">
    <property type="entry name" value="ATP-grasp fold, A domain"/>
    <property type="match status" value="1"/>
</dbReference>
<name>A0AAW9QMR2_9BURK</name>
<dbReference type="Pfam" id="PF13607">
    <property type="entry name" value="Succ_CoA_lig"/>
    <property type="match status" value="1"/>
</dbReference>
<evidence type="ECO:0000256" key="1">
    <source>
        <dbReference type="ARBA" id="ARBA00060888"/>
    </source>
</evidence>
<dbReference type="InterPro" id="IPR011761">
    <property type="entry name" value="ATP-grasp"/>
</dbReference>
<evidence type="ECO:0000256" key="2">
    <source>
        <dbReference type="PROSITE-ProRule" id="PRU00409"/>
    </source>
</evidence>
<dbReference type="InterPro" id="IPR032875">
    <property type="entry name" value="Succ_CoA_lig_flav_dom"/>
</dbReference>
<gene>
    <name evidence="4" type="ORF">V4F39_26130</name>
</gene>
<dbReference type="SUPFAM" id="SSF52210">
    <property type="entry name" value="Succinyl-CoA synthetase domains"/>
    <property type="match status" value="2"/>
</dbReference>
<sequence length="694" mass="72933">MASSHPLDPVFNPASIAVVGASADPRKIGGRPIAYMQRSGFSRPLYPINPRQREIQGLQAYPSLRDVGRPVDQVIVAVAGEHVPAAVEEAVAQQARSIIVFSSGFAEMGDEGRRVQDQIAARCREAGIPLVGPNCIGVFSARQAMYATFMTALEHELFEPGSVGIATQSGAIGSYLYGLAGDRGVRFSQFIATGNEAAVDVADCIDWMAQDDATSVVMAYLEGCRDGERLYRALRRAQAARKPVILMKVGRSAQGAAAAASHTGSLAGADAVYDAILRETNAWRADSLEEMVDVAYACSTSVLPRGPRLGVITPSGGVGVIAADEAARAGLTLPVLPPQTQQAIRDIIPFASGVNPVDTTAQTVGDRSLYTRILDIVFRHEGFDSVLSFNASMGRSEAEFAKVRSALYELRRAHPQTVVALSMRATPEIAAELGREGILYFADPSRATATIGALARIAAGFDRPAEAAVAMQAAQPLPEGVLDEATARRLLEGAGVPFVGQAIARSADEAAAAAEACGYPVVLKVLSPDIAHKSDVGGVLLGLKDAAAVRAGWSSMMDKVRTACPAARLEGAIVSPMVAGGVETVMGAVRDPVFGPMVMFGLGGVFVEVFQDVTFRRAPVSLQTAREMIQEVQGLPLLTGARGKPKADLGTLAQALVDLSRFAVAHRDEVASVEINPFIALPEGGVAVDALILR</sequence>
<keyword evidence="2" id="KW-0067">ATP-binding</keyword>
<dbReference type="InterPro" id="IPR013815">
    <property type="entry name" value="ATP_grasp_subdomain_1"/>
</dbReference>
<dbReference type="GO" id="GO:0005524">
    <property type="term" value="F:ATP binding"/>
    <property type="evidence" value="ECO:0007669"/>
    <property type="project" value="UniProtKB-UniRule"/>
</dbReference>
<dbReference type="SUPFAM" id="SSF51735">
    <property type="entry name" value="NAD(P)-binding Rossmann-fold domains"/>
    <property type="match status" value="1"/>
</dbReference>
<dbReference type="PROSITE" id="PS50975">
    <property type="entry name" value="ATP_GRASP"/>
    <property type="match status" value="1"/>
</dbReference>
<reference evidence="4 5" key="1">
    <citation type="submission" date="2024-02" db="EMBL/GenBank/DDBJ databases">
        <title>Genome sequence of Aquincola sp. MAHUQ-54.</title>
        <authorList>
            <person name="Huq M.A."/>
        </authorList>
    </citation>
    <scope>NUCLEOTIDE SEQUENCE [LARGE SCALE GENOMIC DNA]</scope>
    <source>
        <strain evidence="4 5">MAHUQ-54</strain>
    </source>
</reference>
<dbReference type="PANTHER" id="PTHR42793">
    <property type="entry name" value="COA BINDING DOMAIN CONTAINING PROTEIN"/>
    <property type="match status" value="1"/>
</dbReference>
<dbReference type="AlphaFoldDB" id="A0AAW9QMR2"/>
<dbReference type="Pfam" id="PF13380">
    <property type="entry name" value="CoA_binding_2"/>
    <property type="match status" value="1"/>
</dbReference>
<dbReference type="Proteomes" id="UP001336250">
    <property type="component" value="Unassembled WGS sequence"/>
</dbReference>
<dbReference type="PANTHER" id="PTHR42793:SF4">
    <property type="entry name" value="BLL6376 PROTEIN"/>
    <property type="match status" value="1"/>
</dbReference>
<dbReference type="SUPFAM" id="SSF56059">
    <property type="entry name" value="Glutathione synthetase ATP-binding domain-like"/>
    <property type="match status" value="1"/>
</dbReference>
<dbReference type="Pfam" id="PF19045">
    <property type="entry name" value="Ligase_CoA_2"/>
    <property type="match status" value="1"/>
</dbReference>
<evidence type="ECO:0000259" key="3">
    <source>
        <dbReference type="PROSITE" id="PS50975"/>
    </source>
</evidence>
<dbReference type="GO" id="GO:0046872">
    <property type="term" value="F:metal ion binding"/>
    <property type="evidence" value="ECO:0007669"/>
    <property type="project" value="InterPro"/>
</dbReference>
<feature type="domain" description="ATP-grasp" evidence="3">
    <location>
        <begin position="488"/>
        <end position="524"/>
    </location>
</feature>
<dbReference type="Gene3D" id="3.40.50.720">
    <property type="entry name" value="NAD(P)-binding Rossmann-like Domain"/>
    <property type="match status" value="1"/>
</dbReference>
<dbReference type="EMBL" id="JAZIBG010000056">
    <property type="protein sequence ID" value="MEF7617418.1"/>
    <property type="molecule type" value="Genomic_DNA"/>
</dbReference>
<evidence type="ECO:0000313" key="5">
    <source>
        <dbReference type="Proteomes" id="UP001336250"/>
    </source>
</evidence>
<dbReference type="Pfam" id="PF13549">
    <property type="entry name" value="ATP-grasp_5"/>
    <property type="match status" value="1"/>
</dbReference>
<keyword evidence="5" id="KW-1185">Reference proteome</keyword>
<comment type="caution">
    <text evidence="4">The sequence shown here is derived from an EMBL/GenBank/DDBJ whole genome shotgun (WGS) entry which is preliminary data.</text>
</comment>
<dbReference type="Gene3D" id="3.30.470.20">
    <property type="entry name" value="ATP-grasp fold, B domain"/>
    <property type="match status" value="1"/>
</dbReference>
<keyword evidence="4" id="KW-0436">Ligase</keyword>
<dbReference type="FunFam" id="3.30.1490.20:FF:000020">
    <property type="entry name" value="Protein lysine acetyltransferase"/>
    <property type="match status" value="1"/>
</dbReference>
<dbReference type="Gene3D" id="3.40.50.261">
    <property type="entry name" value="Succinyl-CoA synthetase domains"/>
    <property type="match status" value="2"/>
</dbReference>
<dbReference type="GO" id="GO:0043758">
    <property type="term" value="F:acetate-CoA ligase (ADP-forming) activity"/>
    <property type="evidence" value="ECO:0007669"/>
    <property type="project" value="InterPro"/>
</dbReference>
<accession>A0AAW9QMR2</accession>
<evidence type="ECO:0000313" key="4">
    <source>
        <dbReference type="EMBL" id="MEF7617418.1"/>
    </source>
</evidence>